<keyword evidence="4 5" id="KW-0472">Membrane</keyword>
<evidence type="ECO:0000256" key="4">
    <source>
        <dbReference type="ARBA" id="ARBA00023136"/>
    </source>
</evidence>
<dbReference type="InterPro" id="IPR032805">
    <property type="entry name" value="Wax_synthase_dom"/>
</dbReference>
<dbReference type="Pfam" id="PF13813">
    <property type="entry name" value="MBOAT_2"/>
    <property type="match status" value="1"/>
</dbReference>
<feature type="transmembrane region" description="Helical" evidence="5">
    <location>
        <begin position="341"/>
        <end position="359"/>
    </location>
</feature>
<evidence type="ECO:0000256" key="5">
    <source>
        <dbReference type="SAM" id="Phobius"/>
    </source>
</evidence>
<evidence type="ECO:0000313" key="7">
    <source>
        <dbReference type="EMBL" id="PCH41661.1"/>
    </source>
</evidence>
<feature type="domain" description="Wax synthase" evidence="6">
    <location>
        <begin position="226"/>
        <end position="311"/>
    </location>
</feature>
<dbReference type="AlphaFoldDB" id="A0A2H3JIF6"/>
<proteinExistence type="predicted"/>
<keyword evidence="8" id="KW-1185">Reference proteome</keyword>
<reference evidence="7 8" key="1">
    <citation type="journal article" date="2012" name="Science">
        <title>The Paleozoic origin of enzymatic lignin decomposition reconstructed from 31 fungal genomes.</title>
        <authorList>
            <person name="Floudas D."/>
            <person name="Binder M."/>
            <person name="Riley R."/>
            <person name="Barry K."/>
            <person name="Blanchette R.A."/>
            <person name="Henrissat B."/>
            <person name="Martinez A.T."/>
            <person name="Otillar R."/>
            <person name="Spatafora J.W."/>
            <person name="Yadav J.S."/>
            <person name="Aerts A."/>
            <person name="Benoit I."/>
            <person name="Boyd A."/>
            <person name="Carlson A."/>
            <person name="Copeland A."/>
            <person name="Coutinho P.M."/>
            <person name="de Vries R.P."/>
            <person name="Ferreira P."/>
            <person name="Findley K."/>
            <person name="Foster B."/>
            <person name="Gaskell J."/>
            <person name="Glotzer D."/>
            <person name="Gorecki P."/>
            <person name="Heitman J."/>
            <person name="Hesse C."/>
            <person name="Hori C."/>
            <person name="Igarashi K."/>
            <person name="Jurgens J.A."/>
            <person name="Kallen N."/>
            <person name="Kersten P."/>
            <person name="Kohler A."/>
            <person name="Kuees U."/>
            <person name="Kumar T.K.A."/>
            <person name="Kuo A."/>
            <person name="LaButti K."/>
            <person name="Larrondo L.F."/>
            <person name="Lindquist E."/>
            <person name="Ling A."/>
            <person name="Lombard V."/>
            <person name="Lucas S."/>
            <person name="Lundell T."/>
            <person name="Martin R."/>
            <person name="McLaughlin D.J."/>
            <person name="Morgenstern I."/>
            <person name="Morin E."/>
            <person name="Murat C."/>
            <person name="Nagy L.G."/>
            <person name="Nolan M."/>
            <person name="Ohm R.A."/>
            <person name="Patyshakuliyeva A."/>
            <person name="Rokas A."/>
            <person name="Ruiz-Duenas F.J."/>
            <person name="Sabat G."/>
            <person name="Salamov A."/>
            <person name="Samejima M."/>
            <person name="Schmutz J."/>
            <person name="Slot J.C."/>
            <person name="St John F."/>
            <person name="Stenlid J."/>
            <person name="Sun H."/>
            <person name="Sun S."/>
            <person name="Syed K."/>
            <person name="Tsang A."/>
            <person name="Wiebenga A."/>
            <person name="Young D."/>
            <person name="Pisabarro A."/>
            <person name="Eastwood D.C."/>
            <person name="Martin F."/>
            <person name="Cullen D."/>
            <person name="Grigoriev I.V."/>
            <person name="Hibbett D.S."/>
        </authorList>
    </citation>
    <scope>NUCLEOTIDE SEQUENCE [LARGE SCALE GENOMIC DNA]</scope>
    <source>
        <strain evidence="7 8">MD-104</strain>
    </source>
</reference>
<evidence type="ECO:0000256" key="1">
    <source>
        <dbReference type="ARBA" id="ARBA00004141"/>
    </source>
</evidence>
<feature type="transmembrane region" description="Helical" evidence="5">
    <location>
        <begin position="51"/>
        <end position="69"/>
    </location>
</feature>
<accession>A0A2H3JIF6</accession>
<dbReference type="STRING" id="742152.A0A2H3JIF6"/>
<name>A0A2H3JIF6_WOLCO</name>
<sequence>MTGGKITALPERLTAWTMDSNKRPLLPTLPTVLLFNLFIGSIVALRPKLQIRMAAFVAYISSLAFIYSCTTGDMRRDYTAGSTLMQQFLTAFSLVWLTDPLLELRHERDSAHPLTLSFVQRLYWVQCIINNPRGVGWNYQVANVPPRLSVPRWRFVCQRCFSAFRWYLVLDVIETFILRSCVQNHTIYQHLVGPAQFGTLIATLAMTYDLLSALSVAAGIHEAHVWPEIYGLWSDAKTVRGFWGRTYHQTMRRHTATLGKRVCRVIGLQPGSWASSYTQLYIGFAVSGLVHCGGDLMVQPSAYGSSFKFFIAQAVAISLEDAVIALARRSGVRYSHMMSHFLGYIWVFTWLCISTPWLVRCLEKVGIIEIHRMPFSLITALIQSTSRAPAVFSRLFASMIPENVAC</sequence>
<dbReference type="EMBL" id="KB468113">
    <property type="protein sequence ID" value="PCH41661.1"/>
    <property type="molecule type" value="Genomic_DNA"/>
</dbReference>
<protein>
    <recommendedName>
        <fullName evidence="6">Wax synthase domain-containing protein</fullName>
    </recommendedName>
</protein>
<keyword evidence="3 5" id="KW-1133">Transmembrane helix</keyword>
<dbReference type="GO" id="GO:0016020">
    <property type="term" value="C:membrane"/>
    <property type="evidence" value="ECO:0007669"/>
    <property type="project" value="UniProtKB-SubCell"/>
</dbReference>
<feature type="transmembrane region" description="Helical" evidence="5">
    <location>
        <begin position="25"/>
        <end position="45"/>
    </location>
</feature>
<dbReference type="OrthoDB" id="1077582at2759"/>
<keyword evidence="2 5" id="KW-0812">Transmembrane</keyword>
<organism evidence="7 8">
    <name type="scientific">Wolfiporia cocos (strain MD-104)</name>
    <name type="common">Brown rot fungus</name>
    <dbReference type="NCBI Taxonomy" id="742152"/>
    <lineage>
        <taxon>Eukaryota</taxon>
        <taxon>Fungi</taxon>
        <taxon>Dikarya</taxon>
        <taxon>Basidiomycota</taxon>
        <taxon>Agaricomycotina</taxon>
        <taxon>Agaricomycetes</taxon>
        <taxon>Polyporales</taxon>
        <taxon>Phaeolaceae</taxon>
        <taxon>Wolfiporia</taxon>
    </lineage>
</organism>
<comment type="subcellular location">
    <subcellularLocation>
        <location evidence="1">Membrane</location>
        <topology evidence="1">Multi-pass membrane protein</topology>
    </subcellularLocation>
</comment>
<dbReference type="Proteomes" id="UP000218811">
    <property type="component" value="Unassembled WGS sequence"/>
</dbReference>
<evidence type="ECO:0000313" key="8">
    <source>
        <dbReference type="Proteomes" id="UP000218811"/>
    </source>
</evidence>
<gene>
    <name evidence="7" type="ORF">WOLCODRAFT_101014</name>
</gene>
<evidence type="ECO:0000256" key="3">
    <source>
        <dbReference type="ARBA" id="ARBA00022989"/>
    </source>
</evidence>
<evidence type="ECO:0000259" key="6">
    <source>
        <dbReference type="Pfam" id="PF13813"/>
    </source>
</evidence>
<dbReference type="OMA" id="GIGWNWR"/>
<evidence type="ECO:0000256" key="2">
    <source>
        <dbReference type="ARBA" id="ARBA00022692"/>
    </source>
</evidence>